<dbReference type="PANTHER" id="PTHR47326:SF1">
    <property type="entry name" value="HTH PSQ-TYPE DOMAIN-CONTAINING PROTEIN"/>
    <property type="match status" value="1"/>
</dbReference>
<dbReference type="GO" id="GO:0003676">
    <property type="term" value="F:nucleic acid binding"/>
    <property type="evidence" value="ECO:0007669"/>
    <property type="project" value="InterPro"/>
</dbReference>
<dbReference type="AlphaFoldDB" id="A0A4Y2T5L6"/>
<dbReference type="EMBL" id="BGPR01025924">
    <property type="protein sequence ID" value="GBN95230.1"/>
    <property type="molecule type" value="Genomic_DNA"/>
</dbReference>
<comment type="caution">
    <text evidence="1">The sequence shown here is derived from an EMBL/GenBank/DDBJ whole genome shotgun (WGS) entry which is preliminary data.</text>
</comment>
<accession>A0A4Y2T5L6</accession>
<proteinExistence type="predicted"/>
<organism evidence="1 2">
    <name type="scientific">Araneus ventricosus</name>
    <name type="common">Orbweaver spider</name>
    <name type="synonym">Epeira ventricosa</name>
    <dbReference type="NCBI Taxonomy" id="182803"/>
    <lineage>
        <taxon>Eukaryota</taxon>
        <taxon>Metazoa</taxon>
        <taxon>Ecdysozoa</taxon>
        <taxon>Arthropoda</taxon>
        <taxon>Chelicerata</taxon>
        <taxon>Arachnida</taxon>
        <taxon>Araneae</taxon>
        <taxon>Araneomorphae</taxon>
        <taxon>Entelegynae</taxon>
        <taxon>Araneoidea</taxon>
        <taxon>Araneidae</taxon>
        <taxon>Araneus</taxon>
    </lineage>
</organism>
<dbReference type="OrthoDB" id="6622349at2759"/>
<keyword evidence="2" id="KW-1185">Reference proteome</keyword>
<dbReference type="InterPro" id="IPR036397">
    <property type="entry name" value="RNaseH_sf"/>
</dbReference>
<dbReference type="Proteomes" id="UP000499080">
    <property type="component" value="Unassembled WGS sequence"/>
</dbReference>
<evidence type="ECO:0000313" key="1">
    <source>
        <dbReference type="EMBL" id="GBN95230.1"/>
    </source>
</evidence>
<sequence>MCEDRSAECNVCRPLCRVRQLQCRVQWPQCRVCSEAYVSSMMAPLRIFPARCVITSMLHTRGDGLNAPVPIAWPPRAPDLNPCDFFVWGHLKSLVYASPVNTPGYLIARIVVAAAD</sequence>
<protein>
    <submittedName>
        <fullName evidence="1">Uncharacterized protein</fullName>
    </submittedName>
</protein>
<name>A0A4Y2T5L6_ARAVE</name>
<evidence type="ECO:0000313" key="2">
    <source>
        <dbReference type="Proteomes" id="UP000499080"/>
    </source>
</evidence>
<dbReference type="Gene3D" id="3.30.420.10">
    <property type="entry name" value="Ribonuclease H-like superfamily/Ribonuclease H"/>
    <property type="match status" value="1"/>
</dbReference>
<dbReference type="PANTHER" id="PTHR47326">
    <property type="entry name" value="TRANSPOSABLE ELEMENT TC3 TRANSPOSASE-LIKE PROTEIN"/>
    <property type="match status" value="1"/>
</dbReference>
<gene>
    <name evidence="1" type="ORF">AVEN_13138_1</name>
</gene>
<reference evidence="1 2" key="1">
    <citation type="journal article" date="2019" name="Sci. Rep.">
        <title>Orb-weaving spider Araneus ventricosus genome elucidates the spidroin gene catalogue.</title>
        <authorList>
            <person name="Kono N."/>
            <person name="Nakamura H."/>
            <person name="Ohtoshi R."/>
            <person name="Moran D.A.P."/>
            <person name="Shinohara A."/>
            <person name="Yoshida Y."/>
            <person name="Fujiwara M."/>
            <person name="Mori M."/>
            <person name="Tomita M."/>
            <person name="Arakawa K."/>
        </authorList>
    </citation>
    <scope>NUCLEOTIDE SEQUENCE [LARGE SCALE GENOMIC DNA]</scope>
</reference>